<accession>A0AAV4N8Q3</accession>
<keyword evidence="2" id="KW-1185">Reference proteome</keyword>
<dbReference type="EMBL" id="BPLQ01001279">
    <property type="protein sequence ID" value="GIX80313.1"/>
    <property type="molecule type" value="Genomic_DNA"/>
</dbReference>
<dbReference type="AlphaFoldDB" id="A0AAV4N8Q3"/>
<comment type="caution">
    <text evidence="1">The sequence shown here is derived from an EMBL/GenBank/DDBJ whole genome shotgun (WGS) entry which is preliminary data.</text>
</comment>
<name>A0AAV4N8Q3_9ARAC</name>
<organism evidence="1 2">
    <name type="scientific">Caerostris darwini</name>
    <dbReference type="NCBI Taxonomy" id="1538125"/>
    <lineage>
        <taxon>Eukaryota</taxon>
        <taxon>Metazoa</taxon>
        <taxon>Ecdysozoa</taxon>
        <taxon>Arthropoda</taxon>
        <taxon>Chelicerata</taxon>
        <taxon>Arachnida</taxon>
        <taxon>Araneae</taxon>
        <taxon>Araneomorphae</taxon>
        <taxon>Entelegynae</taxon>
        <taxon>Araneoidea</taxon>
        <taxon>Araneidae</taxon>
        <taxon>Caerostris</taxon>
    </lineage>
</organism>
<proteinExistence type="predicted"/>
<sequence length="217" mass="25019">MVNVGIFSHCNITSLKFLSPKVQTKKYSPFNQFSRIAAKPQGTPQQRETPSDPVLEIYFVNSSSEISPPLQYPIQGVEIDCEEGAAWAGTEILHLPLHPPPLSMHLANRWDITHQILLKICNPWLLLGAAERKKFHHEWRNNISDSVLQNTDANGTEREVTKKSKTDTSNFLKWDFIMSFSTDRIWVDTYLGFFVFKIKRVFILFQSCWLVFGDFIN</sequence>
<evidence type="ECO:0000313" key="1">
    <source>
        <dbReference type="EMBL" id="GIX80313.1"/>
    </source>
</evidence>
<gene>
    <name evidence="1" type="ORF">CDAR_426601</name>
</gene>
<protein>
    <submittedName>
        <fullName evidence="1">Uncharacterized protein</fullName>
    </submittedName>
</protein>
<reference evidence="1 2" key="1">
    <citation type="submission" date="2021-06" db="EMBL/GenBank/DDBJ databases">
        <title>Caerostris darwini draft genome.</title>
        <authorList>
            <person name="Kono N."/>
            <person name="Arakawa K."/>
        </authorList>
    </citation>
    <scope>NUCLEOTIDE SEQUENCE [LARGE SCALE GENOMIC DNA]</scope>
</reference>
<evidence type="ECO:0000313" key="2">
    <source>
        <dbReference type="Proteomes" id="UP001054837"/>
    </source>
</evidence>
<dbReference type="Proteomes" id="UP001054837">
    <property type="component" value="Unassembled WGS sequence"/>
</dbReference>